<dbReference type="PRINTS" id="PR00633">
    <property type="entry name" value="RCCNDNSATION"/>
</dbReference>
<feature type="chain" id="PRO_5045996449" description="Regulator of chromosome condensation (RCC1) repeat-containing protein" evidence="1">
    <location>
        <begin position="25"/>
        <end position="288"/>
    </location>
</feature>
<dbReference type="EMBL" id="JAPDFL010000001">
    <property type="protein sequence ID" value="MCW1933120.1"/>
    <property type="molecule type" value="Genomic_DNA"/>
</dbReference>
<dbReference type="Gene3D" id="2.130.10.30">
    <property type="entry name" value="Regulator of chromosome condensation 1/beta-lactamase-inhibitor protein II"/>
    <property type="match status" value="1"/>
</dbReference>
<comment type="caution">
    <text evidence="2">The sequence shown here is derived from an EMBL/GenBank/DDBJ whole genome shotgun (WGS) entry which is preliminary data.</text>
</comment>
<dbReference type="RefSeq" id="WP_264506068.1">
    <property type="nucleotide sequence ID" value="NZ_JAPDFL010000001.1"/>
</dbReference>
<evidence type="ECO:0000313" key="3">
    <source>
        <dbReference type="Proteomes" id="UP001208938"/>
    </source>
</evidence>
<dbReference type="PANTHER" id="PTHR45982:SF1">
    <property type="entry name" value="REGULATOR OF CHROMOSOME CONDENSATION"/>
    <property type="match status" value="1"/>
</dbReference>
<dbReference type="InterPro" id="IPR000408">
    <property type="entry name" value="Reg_chr_condens"/>
</dbReference>
<dbReference type="InterPro" id="IPR009091">
    <property type="entry name" value="RCC1/BLIP-II"/>
</dbReference>
<gene>
    <name evidence="2" type="ORF">OKW52_12855</name>
</gene>
<proteinExistence type="predicted"/>
<organism evidence="2 3">
    <name type="scientific">Pararhodobacter zhoushanensis</name>
    <dbReference type="NCBI Taxonomy" id="2479545"/>
    <lineage>
        <taxon>Bacteria</taxon>
        <taxon>Pseudomonadati</taxon>
        <taxon>Pseudomonadota</taxon>
        <taxon>Alphaproteobacteria</taxon>
        <taxon>Rhodobacterales</taxon>
        <taxon>Paracoccaceae</taxon>
        <taxon>Pararhodobacter</taxon>
    </lineage>
</organism>
<dbReference type="Pfam" id="PF13540">
    <property type="entry name" value="RCC1_2"/>
    <property type="match status" value="2"/>
</dbReference>
<sequence length="288" mass="29807">MVKVLMWLAVAALGMVGAPAFLQAQTVAHFLEIEAAPFHACGRVADGSVLCWGANDQGQLGSGKVRDRRFARRVHGIWSPVTAIGTGESHSCAIAALGRLRCWGRNAEGQLGNDTQTGQLVAGPVAGPRRRFTAVAGGIDHSCALTASTRVFCWGANPTGAVGDGTTQNRLVPTLVGGLPRGQVEIGTGYRFSCARNTVGAVACWGSNVAGRLGNGRAGDSVTPVRVTGLNADAQALSVGVNHACALAAAGLAVCWGATTLARSVTAPQRNRAWPRRCRLQDCRSQSA</sequence>
<dbReference type="Pfam" id="PF00415">
    <property type="entry name" value="RCC1"/>
    <property type="match status" value="2"/>
</dbReference>
<keyword evidence="1" id="KW-0732">Signal</keyword>
<dbReference type="Proteomes" id="UP001208938">
    <property type="component" value="Unassembled WGS sequence"/>
</dbReference>
<evidence type="ECO:0000313" key="2">
    <source>
        <dbReference type="EMBL" id="MCW1933120.1"/>
    </source>
</evidence>
<feature type="signal peptide" evidence="1">
    <location>
        <begin position="1"/>
        <end position="24"/>
    </location>
</feature>
<evidence type="ECO:0008006" key="4">
    <source>
        <dbReference type="Google" id="ProtNLM"/>
    </source>
</evidence>
<accession>A0ABT3H084</accession>
<name>A0ABT3H084_9RHOB</name>
<evidence type="ECO:0000256" key="1">
    <source>
        <dbReference type="SAM" id="SignalP"/>
    </source>
</evidence>
<dbReference type="PROSITE" id="PS50012">
    <property type="entry name" value="RCC1_3"/>
    <property type="match status" value="4"/>
</dbReference>
<protein>
    <recommendedName>
        <fullName evidence="4">Regulator of chromosome condensation (RCC1) repeat-containing protein</fullName>
    </recommendedName>
</protein>
<dbReference type="SUPFAM" id="SSF50985">
    <property type="entry name" value="RCC1/BLIP-II"/>
    <property type="match status" value="1"/>
</dbReference>
<reference evidence="2 3" key="1">
    <citation type="submission" date="2022-10" db="EMBL/GenBank/DDBJ databases">
        <title>Pararhodobacter sp. nov., isolated from marine algae.</title>
        <authorList>
            <person name="Choi B.J."/>
            <person name="Kim J.M."/>
            <person name="Lee J.K."/>
            <person name="Choi D.G."/>
            <person name="Jeon C.O."/>
        </authorList>
    </citation>
    <scope>NUCLEOTIDE SEQUENCE [LARGE SCALE GENOMIC DNA]</scope>
    <source>
        <strain evidence="2 3">ZQ420</strain>
    </source>
</reference>
<dbReference type="InterPro" id="IPR051553">
    <property type="entry name" value="Ran_GTPase-activating"/>
</dbReference>
<dbReference type="PANTHER" id="PTHR45982">
    <property type="entry name" value="REGULATOR OF CHROMOSOME CONDENSATION"/>
    <property type="match status" value="1"/>
</dbReference>
<keyword evidence="3" id="KW-1185">Reference proteome</keyword>